<comment type="cofactor">
    <cofactor evidence="14 15">
        <name>Mn(2+)</name>
        <dbReference type="ChEBI" id="CHEBI:29035"/>
    </cofactor>
    <cofactor evidence="14 15">
        <name>Mg(2+)</name>
        <dbReference type="ChEBI" id="CHEBI:18420"/>
    </cofactor>
    <text evidence="14 15">Manganese or magnesium. Binds 1 divalent metal ion per monomer in the absence of substrate. May bind a second metal ion after substrate binding.</text>
</comment>
<evidence type="ECO:0000256" key="11">
    <source>
        <dbReference type="ARBA" id="ARBA00022759"/>
    </source>
</evidence>
<dbReference type="AlphaFoldDB" id="F8ANY5"/>
<dbReference type="InterPro" id="IPR001352">
    <property type="entry name" value="RNase_HII/HIII"/>
</dbReference>
<name>F8ANY5_METOI</name>
<dbReference type="SUPFAM" id="SSF53098">
    <property type="entry name" value="Ribonuclease H-like"/>
    <property type="match status" value="1"/>
</dbReference>
<evidence type="ECO:0000256" key="6">
    <source>
        <dbReference type="ARBA" id="ARBA00012180"/>
    </source>
</evidence>
<evidence type="ECO:0000313" key="20">
    <source>
        <dbReference type="Proteomes" id="UP000009296"/>
    </source>
</evidence>
<keyword evidence="8 14" id="KW-0963">Cytoplasm</keyword>
<feature type="binding site" evidence="14 15">
    <location>
        <position position="44"/>
    </location>
    <ligand>
        <name>a divalent metal cation</name>
        <dbReference type="ChEBI" id="CHEBI:60240"/>
    </ligand>
</feature>
<evidence type="ECO:0000256" key="17">
    <source>
        <dbReference type="SAM" id="Coils"/>
    </source>
</evidence>
<evidence type="ECO:0000259" key="18">
    <source>
        <dbReference type="PROSITE" id="PS51975"/>
    </source>
</evidence>
<evidence type="ECO:0000256" key="9">
    <source>
        <dbReference type="ARBA" id="ARBA00022722"/>
    </source>
</evidence>
<dbReference type="EC" id="3.1.26.4" evidence="6 14"/>
<feature type="binding site" evidence="14 15">
    <location>
        <position position="45"/>
    </location>
    <ligand>
        <name>a divalent metal cation</name>
        <dbReference type="ChEBI" id="CHEBI:60240"/>
    </ligand>
</feature>
<comment type="function">
    <text evidence="3 14 16">Endonuclease that specifically degrades the RNA of RNA-DNA hybrids.</text>
</comment>
<evidence type="ECO:0000256" key="14">
    <source>
        <dbReference type="HAMAP-Rule" id="MF_00052"/>
    </source>
</evidence>
<dbReference type="RefSeq" id="WP_013867310.1">
    <property type="nucleotide sequence ID" value="NC_015636.1"/>
</dbReference>
<reference evidence="19" key="1">
    <citation type="submission" date="2011-05" db="EMBL/GenBank/DDBJ databases">
        <title>Complete sequence of chromosome of Methanothermococcus okinawensis IH1.</title>
        <authorList>
            <consortium name="US DOE Joint Genome Institute"/>
            <person name="Lucas S."/>
            <person name="Han J."/>
            <person name="Lapidus A."/>
            <person name="Cheng J.-F."/>
            <person name="Goodwin L."/>
            <person name="Pitluck S."/>
            <person name="Peters L."/>
            <person name="Mikhailova N."/>
            <person name="Held B."/>
            <person name="Han C."/>
            <person name="Tapia R."/>
            <person name="Land M."/>
            <person name="Hauser L."/>
            <person name="Kyrpides N."/>
            <person name="Ivanova N."/>
            <person name="Pagani I."/>
            <person name="Sieprawska-Lupa M."/>
            <person name="Takai K."/>
            <person name="Miyazaki J."/>
            <person name="Whitman W."/>
            <person name="Woyke T."/>
        </authorList>
    </citation>
    <scope>NUCLEOTIDE SEQUENCE</scope>
    <source>
        <strain evidence="19">IH1</strain>
    </source>
</reference>
<feature type="binding site" evidence="14 15">
    <location>
        <position position="181"/>
    </location>
    <ligand>
        <name>a divalent metal cation</name>
        <dbReference type="ChEBI" id="CHEBI:60240"/>
    </ligand>
</feature>
<dbReference type="HOGENOM" id="CLU_036532_0_4_2"/>
<keyword evidence="11 14" id="KW-0255">Endonuclease</keyword>
<dbReference type="Gene3D" id="1.10.10.460">
    <property type="entry name" value="Ribonuclease hii. Domain 2"/>
    <property type="match status" value="1"/>
</dbReference>
<dbReference type="FunFam" id="1.10.10.460:FF:000001">
    <property type="entry name" value="Ribonuclease"/>
    <property type="match status" value="1"/>
</dbReference>
<evidence type="ECO:0000256" key="10">
    <source>
        <dbReference type="ARBA" id="ARBA00022723"/>
    </source>
</evidence>
<dbReference type="Pfam" id="PF01351">
    <property type="entry name" value="RNase_HII"/>
    <property type="match status" value="2"/>
</dbReference>
<keyword evidence="9 14" id="KW-0540">Nuclease</keyword>
<evidence type="ECO:0000256" key="4">
    <source>
        <dbReference type="ARBA" id="ARBA00004496"/>
    </source>
</evidence>
<dbReference type="PROSITE" id="PS51975">
    <property type="entry name" value="RNASE_H_2"/>
    <property type="match status" value="1"/>
</dbReference>
<dbReference type="eggNOG" id="arCOG04121">
    <property type="taxonomic scope" value="Archaea"/>
</dbReference>
<keyword evidence="12 14" id="KW-0378">Hydrolase</keyword>
<keyword evidence="20" id="KW-1185">Reference proteome</keyword>
<organism evidence="19 20">
    <name type="scientific">Methanothermococcus okinawensis (strain DSM 14208 / JCM 11175 / IH1)</name>
    <dbReference type="NCBI Taxonomy" id="647113"/>
    <lineage>
        <taxon>Archaea</taxon>
        <taxon>Methanobacteriati</taxon>
        <taxon>Methanobacteriota</taxon>
        <taxon>Methanomada group</taxon>
        <taxon>Methanococci</taxon>
        <taxon>Methanococcales</taxon>
        <taxon>Methanococcaceae</taxon>
        <taxon>Methanothermococcus</taxon>
    </lineage>
</organism>
<dbReference type="CDD" id="cd07180">
    <property type="entry name" value="RNase_HII_archaea_like"/>
    <property type="match status" value="1"/>
</dbReference>
<dbReference type="GeneID" id="10773313"/>
<dbReference type="InterPro" id="IPR012337">
    <property type="entry name" value="RNaseH-like_sf"/>
</dbReference>
<evidence type="ECO:0000256" key="2">
    <source>
        <dbReference type="ARBA" id="ARBA00001946"/>
    </source>
</evidence>
<dbReference type="InterPro" id="IPR036397">
    <property type="entry name" value="RNaseH_sf"/>
</dbReference>
<dbReference type="STRING" id="647113.Metok_1157"/>
<dbReference type="GO" id="GO:0032299">
    <property type="term" value="C:ribonuclease H2 complex"/>
    <property type="evidence" value="ECO:0007669"/>
    <property type="project" value="TreeGrafter"/>
</dbReference>
<dbReference type="EMBL" id="CP002792">
    <property type="protein sequence ID" value="AEH07126.1"/>
    <property type="molecule type" value="Genomic_DNA"/>
</dbReference>
<dbReference type="KEGG" id="mok:Metok_1157"/>
<dbReference type="GO" id="GO:0006298">
    <property type="term" value="P:mismatch repair"/>
    <property type="evidence" value="ECO:0007669"/>
    <property type="project" value="TreeGrafter"/>
</dbReference>
<proteinExistence type="inferred from homology"/>
<protein>
    <recommendedName>
        <fullName evidence="7 14">Ribonuclease HII</fullName>
        <shortName evidence="14">RNase HII</shortName>
        <ecNumber evidence="6 14">3.1.26.4</ecNumber>
    </recommendedName>
</protein>
<dbReference type="GO" id="GO:0043137">
    <property type="term" value="P:DNA replication, removal of RNA primer"/>
    <property type="evidence" value="ECO:0007669"/>
    <property type="project" value="TreeGrafter"/>
</dbReference>
<evidence type="ECO:0000256" key="15">
    <source>
        <dbReference type="PROSITE-ProRule" id="PRU01319"/>
    </source>
</evidence>
<dbReference type="Gene3D" id="3.30.420.10">
    <property type="entry name" value="Ribonuclease H-like superfamily/Ribonuclease H"/>
    <property type="match status" value="1"/>
</dbReference>
<comment type="similarity">
    <text evidence="5 14 16">Belongs to the RNase HII family.</text>
</comment>
<dbReference type="Proteomes" id="UP000009296">
    <property type="component" value="Chromosome"/>
</dbReference>
<keyword evidence="13 14" id="KW-0464">Manganese</keyword>
<keyword evidence="10 14" id="KW-0479">Metal-binding</keyword>
<dbReference type="HAMAP" id="MF_00052_A">
    <property type="entry name" value="RNase_HII_A"/>
    <property type="match status" value="1"/>
</dbReference>
<comment type="catalytic activity">
    <reaction evidence="1 14 15 16">
        <text>Endonucleolytic cleavage to 5'-phosphomonoester.</text>
        <dbReference type="EC" id="3.1.26.4"/>
    </reaction>
</comment>
<comment type="cofactor">
    <cofactor evidence="2">
        <name>Mg(2+)</name>
        <dbReference type="ChEBI" id="CHEBI:18420"/>
    </cofactor>
</comment>
<dbReference type="InterPro" id="IPR023160">
    <property type="entry name" value="RNase_HII_hlx-loop-hlx_cap_dom"/>
</dbReference>
<accession>F8ANY5</accession>
<gene>
    <name evidence="14" type="primary">rnhB</name>
    <name evidence="19" type="ordered locus">Metok_1157</name>
</gene>
<evidence type="ECO:0000256" key="3">
    <source>
        <dbReference type="ARBA" id="ARBA00004065"/>
    </source>
</evidence>
<dbReference type="InterPro" id="IPR004649">
    <property type="entry name" value="RNase_H2_suA"/>
</dbReference>
<evidence type="ECO:0000256" key="5">
    <source>
        <dbReference type="ARBA" id="ARBA00007383"/>
    </source>
</evidence>
<dbReference type="PANTHER" id="PTHR10954">
    <property type="entry name" value="RIBONUCLEASE H2 SUBUNIT A"/>
    <property type="match status" value="1"/>
</dbReference>
<evidence type="ECO:0000256" key="8">
    <source>
        <dbReference type="ARBA" id="ARBA00022490"/>
    </source>
</evidence>
<evidence type="ECO:0000256" key="1">
    <source>
        <dbReference type="ARBA" id="ARBA00000077"/>
    </source>
</evidence>
<sequence>MYSKNNSINHNICNNMDDDINYNNSNNIDNNTNNNNNKIILGLDEAGRGPVLGPMVIALVKATEKDLPKFDELGLKDSKKLSRHKREELYKIIMNNYEVKSIILEAKDIDKMMEKTNLNKIEIMVFSKLINSVLKEEYKDYKNKNHKLNNKLNNNEVNDKINSNKVNNNKINNKKIDIYIDACSSNEKAFSNQIKSKLVVYNDNIKIIAEHKADDKYKIVSAASIVAKVIRDKIIDNYKEIYGEIGSGYPSDKTTINYLKNYVKEHGTLPEIARKSWKTSKNILKEFEDEMNKTNRNNSQQMKLI</sequence>
<dbReference type="GO" id="GO:0003723">
    <property type="term" value="F:RNA binding"/>
    <property type="evidence" value="ECO:0007669"/>
    <property type="project" value="UniProtKB-UniRule"/>
</dbReference>
<dbReference type="GO" id="GO:0030145">
    <property type="term" value="F:manganese ion binding"/>
    <property type="evidence" value="ECO:0007669"/>
    <property type="project" value="UniProtKB-UniRule"/>
</dbReference>
<dbReference type="InterPro" id="IPR020787">
    <property type="entry name" value="RNase_HII_arc"/>
</dbReference>
<evidence type="ECO:0000256" key="7">
    <source>
        <dbReference type="ARBA" id="ARBA00019179"/>
    </source>
</evidence>
<dbReference type="PANTHER" id="PTHR10954:SF23">
    <property type="entry name" value="RIBONUCLEASE"/>
    <property type="match status" value="1"/>
</dbReference>
<dbReference type="NCBIfam" id="TIGR00729">
    <property type="entry name" value="ribonuclease HII"/>
    <property type="match status" value="1"/>
</dbReference>
<evidence type="ECO:0000313" key="19">
    <source>
        <dbReference type="EMBL" id="AEH07126.1"/>
    </source>
</evidence>
<evidence type="ECO:0000256" key="16">
    <source>
        <dbReference type="RuleBase" id="RU003515"/>
    </source>
</evidence>
<keyword evidence="17" id="KW-0175">Coiled coil</keyword>
<dbReference type="GO" id="GO:0005737">
    <property type="term" value="C:cytoplasm"/>
    <property type="evidence" value="ECO:0007669"/>
    <property type="project" value="UniProtKB-SubCell"/>
</dbReference>
<evidence type="ECO:0000256" key="13">
    <source>
        <dbReference type="ARBA" id="ARBA00023211"/>
    </source>
</evidence>
<evidence type="ECO:0000256" key="12">
    <source>
        <dbReference type="ARBA" id="ARBA00022801"/>
    </source>
</evidence>
<dbReference type="InterPro" id="IPR024567">
    <property type="entry name" value="RNase_HII/HIII_dom"/>
</dbReference>
<feature type="coiled-coil region" evidence="17">
    <location>
        <begin position="131"/>
        <end position="158"/>
    </location>
</feature>
<feature type="domain" description="RNase H type-2" evidence="18">
    <location>
        <begin position="38"/>
        <end position="289"/>
    </location>
</feature>
<dbReference type="GO" id="GO:0004523">
    <property type="term" value="F:RNA-DNA hybrid ribonuclease activity"/>
    <property type="evidence" value="ECO:0007669"/>
    <property type="project" value="UniProtKB-UniRule"/>
</dbReference>
<comment type="subcellular location">
    <subcellularLocation>
        <location evidence="4 14">Cytoplasm</location>
    </subcellularLocation>
</comment>